<feature type="domain" description="ABC3 transporter permease C-terminal" evidence="7">
    <location>
        <begin position="287"/>
        <end position="408"/>
    </location>
</feature>
<evidence type="ECO:0000259" key="8">
    <source>
        <dbReference type="Pfam" id="PF12704"/>
    </source>
</evidence>
<feature type="domain" description="MacB-like periplasmic core" evidence="8">
    <location>
        <begin position="20"/>
        <end position="242"/>
    </location>
</feature>
<dbReference type="InterPro" id="IPR025857">
    <property type="entry name" value="MacB_PCD"/>
</dbReference>
<proteinExistence type="predicted"/>
<evidence type="ECO:0000256" key="3">
    <source>
        <dbReference type="ARBA" id="ARBA00022692"/>
    </source>
</evidence>
<dbReference type="PANTHER" id="PTHR30572:SF18">
    <property type="entry name" value="ABC-TYPE MACROLIDE FAMILY EXPORT SYSTEM PERMEASE COMPONENT 2"/>
    <property type="match status" value="1"/>
</dbReference>
<keyword evidence="2" id="KW-1003">Cell membrane</keyword>
<keyword evidence="5 6" id="KW-0472">Membrane</keyword>
<evidence type="ECO:0000256" key="6">
    <source>
        <dbReference type="SAM" id="Phobius"/>
    </source>
</evidence>
<dbReference type="AlphaFoldDB" id="A0A212IW56"/>
<feature type="transmembrane region" description="Helical" evidence="6">
    <location>
        <begin position="286"/>
        <end position="306"/>
    </location>
</feature>
<protein>
    <recommendedName>
        <fullName evidence="10">ABC3 transporter permease protein domain-containing protein</fullName>
    </recommendedName>
</protein>
<dbReference type="EMBL" id="FLUL01000001">
    <property type="protein sequence ID" value="SBV91443.1"/>
    <property type="molecule type" value="Genomic_DNA"/>
</dbReference>
<organism evidence="9">
    <name type="scientific">uncultured Dysgonomonas sp</name>
    <dbReference type="NCBI Taxonomy" id="206096"/>
    <lineage>
        <taxon>Bacteria</taxon>
        <taxon>Pseudomonadati</taxon>
        <taxon>Bacteroidota</taxon>
        <taxon>Bacteroidia</taxon>
        <taxon>Bacteroidales</taxon>
        <taxon>Dysgonomonadaceae</taxon>
        <taxon>Dysgonomonas</taxon>
        <taxon>environmental samples</taxon>
    </lineage>
</organism>
<dbReference type="InterPro" id="IPR050250">
    <property type="entry name" value="Macrolide_Exporter_MacB"/>
</dbReference>
<evidence type="ECO:0000256" key="5">
    <source>
        <dbReference type="ARBA" id="ARBA00023136"/>
    </source>
</evidence>
<evidence type="ECO:0008006" key="10">
    <source>
        <dbReference type="Google" id="ProtNLM"/>
    </source>
</evidence>
<evidence type="ECO:0000256" key="4">
    <source>
        <dbReference type="ARBA" id="ARBA00022989"/>
    </source>
</evidence>
<name>A0A212IW56_9BACT</name>
<keyword evidence="3 6" id="KW-0812">Transmembrane</keyword>
<reference evidence="9" key="1">
    <citation type="submission" date="2016-04" db="EMBL/GenBank/DDBJ databases">
        <authorList>
            <person name="Evans L.H."/>
            <person name="Alamgir A."/>
            <person name="Owens N."/>
            <person name="Weber N.D."/>
            <person name="Virtaneva K."/>
            <person name="Barbian K."/>
            <person name="Babar A."/>
            <person name="Rosenke K."/>
        </authorList>
    </citation>
    <scope>NUCLEOTIDE SEQUENCE</scope>
    <source>
        <strain evidence="9">86-2</strain>
    </source>
</reference>
<dbReference type="RefSeq" id="WP_296946184.1">
    <property type="nucleotide sequence ID" value="NZ_LT599021.1"/>
</dbReference>
<dbReference type="GO" id="GO:0022857">
    <property type="term" value="F:transmembrane transporter activity"/>
    <property type="evidence" value="ECO:0007669"/>
    <property type="project" value="TreeGrafter"/>
</dbReference>
<sequence>MYKIYFKQALGMLKQNKFISIITITGTALAIMMVMVIIVTDSIKHVDIAPEVNRSKTFYVKRYTKKSKDQTKNRIWQSTISYELYKNYLSEFKTPEYTTAVDKAWNGNQFMVKKENANERFLSEIKMVDASYWKVLSFTFLDGKSFTKEDFKSGIRNAVISQNLAKKVFGNDGALGKNIEIDFNLYKVIGIIKDVPQTFTYGYGEAYIPYTSKNGYNNRSYHILYLLKDKKDATALTEEIQKAQRKFDSADPENNITFHGPYNQRQLSMEETRDMKPDEKTANRKMIFIFTVLLLIPAVNLSSFSMSQIKRRIEEIGVRKAFGAKKYIILIQILFENLITTFIGGIIGLILSYFIVMWLKSWLLDVGAESAIPIHALISYPVLVGVFLACFVLNLLSAGIPAYRASKAAIVDSLNKKNM</sequence>
<feature type="transmembrane region" description="Helical" evidence="6">
    <location>
        <begin position="21"/>
        <end position="40"/>
    </location>
</feature>
<evidence type="ECO:0000259" key="7">
    <source>
        <dbReference type="Pfam" id="PF02687"/>
    </source>
</evidence>
<dbReference type="Pfam" id="PF02687">
    <property type="entry name" value="FtsX"/>
    <property type="match status" value="1"/>
</dbReference>
<gene>
    <name evidence="9" type="ORF">KL86DYS2_10186</name>
</gene>
<feature type="transmembrane region" description="Helical" evidence="6">
    <location>
        <begin position="327"/>
        <end position="356"/>
    </location>
</feature>
<dbReference type="Pfam" id="PF12704">
    <property type="entry name" value="MacB_PCD"/>
    <property type="match status" value="1"/>
</dbReference>
<accession>A0A212IW56</accession>
<evidence type="ECO:0000256" key="2">
    <source>
        <dbReference type="ARBA" id="ARBA00022475"/>
    </source>
</evidence>
<keyword evidence="4 6" id="KW-1133">Transmembrane helix</keyword>
<dbReference type="PANTHER" id="PTHR30572">
    <property type="entry name" value="MEMBRANE COMPONENT OF TRANSPORTER-RELATED"/>
    <property type="match status" value="1"/>
</dbReference>
<dbReference type="GO" id="GO:0005886">
    <property type="term" value="C:plasma membrane"/>
    <property type="evidence" value="ECO:0007669"/>
    <property type="project" value="UniProtKB-SubCell"/>
</dbReference>
<dbReference type="InterPro" id="IPR003838">
    <property type="entry name" value="ABC3_permease_C"/>
</dbReference>
<feature type="transmembrane region" description="Helical" evidence="6">
    <location>
        <begin position="376"/>
        <end position="396"/>
    </location>
</feature>
<evidence type="ECO:0000313" key="9">
    <source>
        <dbReference type="EMBL" id="SBV91443.1"/>
    </source>
</evidence>
<evidence type="ECO:0000256" key="1">
    <source>
        <dbReference type="ARBA" id="ARBA00004651"/>
    </source>
</evidence>
<comment type="subcellular location">
    <subcellularLocation>
        <location evidence="1">Cell membrane</location>
        <topology evidence="1">Multi-pass membrane protein</topology>
    </subcellularLocation>
</comment>